<dbReference type="RefSeq" id="WP_055185128.1">
    <property type="nucleotide sequence ID" value="NZ_CYXN01000002.1"/>
</dbReference>
<feature type="transmembrane region" description="Helical" evidence="1">
    <location>
        <begin position="37"/>
        <end position="59"/>
    </location>
</feature>
<evidence type="ECO:0000313" key="2">
    <source>
        <dbReference type="EMBL" id="CUM79497.1"/>
    </source>
</evidence>
<dbReference type="EMBL" id="CYXN01000002">
    <property type="protein sequence ID" value="CUM79497.1"/>
    <property type="molecule type" value="Genomic_DNA"/>
</dbReference>
<keyword evidence="1" id="KW-1133">Transmembrane helix</keyword>
<keyword evidence="1" id="KW-0472">Membrane</keyword>
<sequence>MKYKFNLMAIIAGLIFFATGLFLALMDAFVWDSPTAIVSNIGCSLLASAVVALITALLVDRRKENPLDEWKISKIYSTRAEKNADSDPELESKISGRCSSFWLE</sequence>
<gene>
    <name evidence="2" type="ORF">ERS852582_00575</name>
</gene>
<protein>
    <submittedName>
        <fullName evidence="2">Uncharacterized protein</fullName>
    </submittedName>
</protein>
<reference evidence="2 3" key="1">
    <citation type="submission" date="2015-09" db="EMBL/GenBank/DDBJ databases">
        <authorList>
            <consortium name="Pathogen Informatics"/>
        </authorList>
    </citation>
    <scope>NUCLEOTIDE SEQUENCE [LARGE SCALE GENOMIC DNA]</scope>
    <source>
        <strain evidence="2 3">2789STDY5834970</strain>
    </source>
</reference>
<dbReference type="Proteomes" id="UP000095649">
    <property type="component" value="Unassembled WGS sequence"/>
</dbReference>
<evidence type="ECO:0000256" key="1">
    <source>
        <dbReference type="SAM" id="Phobius"/>
    </source>
</evidence>
<keyword evidence="1" id="KW-0812">Transmembrane</keyword>
<dbReference type="AlphaFoldDB" id="A0A173RP01"/>
<accession>A0A173RP01</accession>
<feature type="transmembrane region" description="Helical" evidence="1">
    <location>
        <begin position="7"/>
        <end position="31"/>
    </location>
</feature>
<proteinExistence type="predicted"/>
<evidence type="ECO:0000313" key="3">
    <source>
        <dbReference type="Proteomes" id="UP000095649"/>
    </source>
</evidence>
<name>A0A173RP01_9FIRM</name>
<organism evidence="2 3">
    <name type="scientific">Faecalibacterium prausnitzii</name>
    <dbReference type="NCBI Taxonomy" id="853"/>
    <lineage>
        <taxon>Bacteria</taxon>
        <taxon>Bacillati</taxon>
        <taxon>Bacillota</taxon>
        <taxon>Clostridia</taxon>
        <taxon>Eubacteriales</taxon>
        <taxon>Oscillospiraceae</taxon>
        <taxon>Faecalibacterium</taxon>
    </lineage>
</organism>